<keyword evidence="2" id="KW-0645">Protease</keyword>
<proteinExistence type="inferred from homology"/>
<evidence type="ECO:0000256" key="2">
    <source>
        <dbReference type="ARBA" id="ARBA00022670"/>
    </source>
</evidence>
<dbReference type="Proteomes" id="UP001379235">
    <property type="component" value="Unassembled WGS sequence"/>
</dbReference>
<organism evidence="9 10">
    <name type="scientific">Novosphingobium aquae</name>
    <dbReference type="NCBI Taxonomy" id="3133435"/>
    <lineage>
        <taxon>Bacteria</taxon>
        <taxon>Pseudomonadati</taxon>
        <taxon>Pseudomonadota</taxon>
        <taxon>Alphaproteobacteria</taxon>
        <taxon>Sphingomonadales</taxon>
        <taxon>Sphingomonadaceae</taxon>
        <taxon>Novosphingobium</taxon>
    </lineage>
</organism>
<keyword evidence="4" id="KW-0862">Zinc</keyword>
<evidence type="ECO:0000256" key="4">
    <source>
        <dbReference type="ARBA" id="ARBA00022833"/>
    </source>
</evidence>
<evidence type="ECO:0000256" key="5">
    <source>
        <dbReference type="ARBA" id="ARBA00023049"/>
    </source>
</evidence>
<dbReference type="SUPFAM" id="SSF63411">
    <property type="entry name" value="LuxS/MPP-like metallohydrolase"/>
    <property type="match status" value="3"/>
</dbReference>
<evidence type="ECO:0000256" key="1">
    <source>
        <dbReference type="ARBA" id="ARBA00007261"/>
    </source>
</evidence>
<evidence type="ECO:0000256" key="6">
    <source>
        <dbReference type="SAM" id="SignalP"/>
    </source>
</evidence>
<dbReference type="InterPro" id="IPR011765">
    <property type="entry name" value="Pept_M16_N"/>
</dbReference>
<feature type="signal peptide" evidence="6">
    <location>
        <begin position="1"/>
        <end position="20"/>
    </location>
</feature>
<gene>
    <name evidence="9" type="ORF">WG900_13535</name>
</gene>
<keyword evidence="5" id="KW-0482">Metalloprotease</keyword>
<feature type="domain" description="Peptidase M16 C-terminal" evidence="8">
    <location>
        <begin position="733"/>
        <end position="892"/>
    </location>
</feature>
<evidence type="ECO:0000256" key="3">
    <source>
        <dbReference type="ARBA" id="ARBA00022801"/>
    </source>
</evidence>
<reference evidence="9 10" key="1">
    <citation type="submission" date="2024-03" db="EMBL/GenBank/DDBJ databases">
        <authorList>
            <person name="Jo J.-H."/>
        </authorList>
    </citation>
    <scope>NUCLEOTIDE SEQUENCE [LARGE SCALE GENOMIC DNA]</scope>
    <source>
        <strain evidence="9 10">AS3R-12</strain>
    </source>
</reference>
<keyword evidence="10" id="KW-1185">Reference proteome</keyword>
<name>A0ABU8SAE2_9SPHN</name>
<protein>
    <submittedName>
        <fullName evidence="9">Insulinase family protein</fullName>
    </submittedName>
</protein>
<dbReference type="InterPro" id="IPR007863">
    <property type="entry name" value="Peptidase_M16_C"/>
</dbReference>
<feature type="domain" description="Peptidase M16 C-terminal" evidence="8">
    <location>
        <begin position="231"/>
        <end position="418"/>
    </location>
</feature>
<evidence type="ECO:0000259" key="7">
    <source>
        <dbReference type="Pfam" id="PF00675"/>
    </source>
</evidence>
<feature type="chain" id="PRO_5045176944" evidence="6">
    <location>
        <begin position="21"/>
        <end position="983"/>
    </location>
</feature>
<dbReference type="Gene3D" id="3.30.830.10">
    <property type="entry name" value="Metalloenzyme, LuxS/M16 peptidase-like"/>
    <property type="match status" value="3"/>
</dbReference>
<keyword evidence="6" id="KW-0732">Signal</keyword>
<sequence length="983" mass="106012">MISPFRAAAHLAVLVPLILAAPVMGQAKKKPAPTATATQGDSGPWLYRGSDVPQDKAWVFGELPNRLRYAVRNNGVPPGQVSIRVRVDAGSMNETESERGYAHFLEHLVFRQSKYIGDAQAIPTWQRLGATFGSDTNAETTPIATTYKIDLPEASASGLDESFKLLSGMMIYPTLSDANIKADLPIVLAEKRERGGTDERIDKLMRETVYSGQLLATRSPIGTEETLTAATQESIRAFHKRWYRPENTVVVVAGDGTPEQFAALIAKWFSDWPVSGARTPTPSFGDPVAPQGALKADGAPVGEVRVAVEPDLPRSFSWAVLRPWRPVNDTVAYNQGLMVDRLAREIINRRLEARARAGGSYLAAGIEQQDVLRSVDGTFVTVTPLGPDWKTAVRDVRAVIADALKTAPTQEEIDREVAEMRVGYTAFSEQRTLQASSALGDEIVGALDIREAVADPAAILTIFDSARPQFTPANVLAHTRSQFKGAVTRGVYITPAIGEADEAALRTALAEPVTGDAGSRLAYKPIDFKSLPAIGAPGKGTVVSTGIAEISQVDFANGVKALIKPSEVEPGRVTVKVRFGGGYRAFGPNDQANAALADLALVGSGIGPLGQEDLDRITTGRKMGFDFAIDDADFVFTANTRREDLADQLYLFAAKLAMPRWDPNPVLRAKAAMKLRADAYAASPRGVLERDLKWIEHDRDPRYRSPTPAELDAATPEGFRKLWEPILSMGPVEVQVYGDVDLAQTTAALERSFGALTPRTALSAEKAAAPYRVPAGSDQPVVLTHHGDARQSAAMVYWPTGGGTAGLRESRQLRILSEVFSNRLLDRLREKLGASYSPQVYSTWPTEFPSGGSILALGMLEPGQLKTFYATADEIAADLIANPPTDDELARVTEPLRQQIARASTGSSYFMLMLEGATQRPELFGSLRSLMIDSTVTTPQAMQALAAKYLVKQRSWRLAVLPQGQTLASVGAAPASGSAPATR</sequence>
<comment type="similarity">
    <text evidence="1">Belongs to the peptidase M16 family.</text>
</comment>
<comment type="caution">
    <text evidence="9">The sequence shown here is derived from an EMBL/GenBank/DDBJ whole genome shotgun (WGS) entry which is preliminary data.</text>
</comment>
<evidence type="ECO:0000313" key="9">
    <source>
        <dbReference type="EMBL" id="MEJ6010939.1"/>
    </source>
</evidence>
<dbReference type="Pfam" id="PF00675">
    <property type="entry name" value="Peptidase_M16"/>
    <property type="match status" value="1"/>
</dbReference>
<evidence type="ECO:0000313" key="10">
    <source>
        <dbReference type="Proteomes" id="UP001379235"/>
    </source>
</evidence>
<dbReference type="RefSeq" id="WP_339967792.1">
    <property type="nucleotide sequence ID" value="NZ_JBBHJY010000007.1"/>
</dbReference>
<dbReference type="EMBL" id="JBBHJY010000007">
    <property type="protein sequence ID" value="MEJ6010939.1"/>
    <property type="molecule type" value="Genomic_DNA"/>
</dbReference>
<dbReference type="PANTHER" id="PTHR43690:SF17">
    <property type="entry name" value="PROTEIN YHJJ"/>
    <property type="match status" value="1"/>
</dbReference>
<evidence type="ECO:0000259" key="8">
    <source>
        <dbReference type="Pfam" id="PF05193"/>
    </source>
</evidence>
<keyword evidence="3" id="KW-0378">Hydrolase</keyword>
<dbReference type="InterPro" id="IPR011249">
    <property type="entry name" value="Metalloenz_LuxS/M16"/>
</dbReference>
<dbReference type="Pfam" id="PF05193">
    <property type="entry name" value="Peptidase_M16_C"/>
    <property type="match status" value="2"/>
</dbReference>
<dbReference type="PANTHER" id="PTHR43690">
    <property type="entry name" value="NARDILYSIN"/>
    <property type="match status" value="1"/>
</dbReference>
<accession>A0ABU8SAE2</accession>
<dbReference type="InterPro" id="IPR050626">
    <property type="entry name" value="Peptidase_M16"/>
</dbReference>
<feature type="domain" description="Peptidase M16 N-terminal" evidence="7">
    <location>
        <begin position="80"/>
        <end position="193"/>
    </location>
</feature>